<gene>
    <name evidence="1" type="ORF">ISP01_08505</name>
</gene>
<accession>A0A843ADE2</accession>
<dbReference type="Gene3D" id="2.160.20.10">
    <property type="entry name" value="Single-stranded right-handed beta-helix, Pectin lyase-like"/>
    <property type="match status" value="2"/>
</dbReference>
<comment type="caution">
    <text evidence="1">The sequence shown here is derived from an EMBL/GenBank/DDBJ whole genome shotgun (WGS) entry which is preliminary data.</text>
</comment>
<sequence length="1275" mass="138387">MNYNKLFPLVLLLGFLLLFSMSSISSVSAANKNIYVDTNGNDTGNLGNSTDSPYATIDKAISVSGHSDSVTIHLSKGTFRGSGNSLITINKAHRTQGGNITIVGAGYNKTFIDGYYNSHIFDVKLDSVVTLENLTFINCKSVNGGVITSSGNLKFVNCIFENNRAVTNGGVLYITSGTCSIYNSVFNNNSAATGGVIYFGAYSTSGSLIVNKSNFTNNYVNSSNFNHGHGGAIYSMGSQTLSSTIMNSIFINNSAVSNYHSSSNPNPTYVNRGGSVYLGSGSLINNSFISSSIFGPAPQGSAFYIDVDGVYNAENNLRINCSINNVSEPNIYTPNYKGDYLEDIIHVYVSPNGSDVFGDGSKNSPYATISKAIDSKVDFTKNLFVYLLAGNYTGFGNVKINLPNYINLKISGYGSNNTFIDGESINWIFKFNTTNLGFLFTLSNLTINNPVSYNKSGSENVGAIVNYCNFIIENSVFRNSIGSAISNEGNGNLTIINSSFINNSAANGIGMGSLGNVGGGIYNTGQYLAVFNSIFISNRCGYSGSAIYSKGDSNKITNVLLVNTTVYNSTSLSDDYVFGSAIFITCTNFTAINSSFMNNSIYDIVTNGVYGNSSISLFNVIFNGSGGITSDSFRSDNINLHNNALKNVVWKVYNSSFIDLKNDLVFNCFGNVGNLGNVFSGNLFKGNFSLGILGTNTSNSVVFSNSTILTPIILGFNTSYNFNYNWWGNIEQVNSIFSFYNNDSSGSNITLDKWIVLSLSSDNSPGLSQYISLIFRVTNGTNIFDNNYDYDIGEFLSSLSSENFTFGASDGNFSLINNSFLNNITYLYTSNKYGSQIINATIFNKTFWLDLDLYRLNSTTNINISSNLTRNNSIINIIIEIYDNGKLPINEGFIELFVDGNSFANVSVVNGKVLKDLLINLSEGGHIIKAVYNPSSKYFSSETLVNFEVKSVKTQLNLNSSKNGKIGDKTLISALVFDDDSGNPINKGTVEFYLGDILLGKSSINNGKAVFEWLINTNIGNKTLNAKFSGDGIYMPCETVNSFEVLSKEVPKSSTKIVINNFKGTYNKNTKLFATLIDNKGSPIAVKTVNFYINNKFVGKSITNSKGQATLYYKVKSTGVFKVKASFSGSSSNSNYNSSSNFNYLSSASYSTLSVSKLSVLKLLNKKSVKGKKITVKSTLANLGPDKGSFKVYIKIPKGLTYSKPKVTSGKISYNKKTRILTWSLTNLKVNSKSSTILVWNLKAKKGKYNISPSFSKVNTVNVAYNNVLKNIKVK</sequence>
<reference evidence="1" key="1">
    <citation type="submission" date="2020-10" db="EMBL/GenBank/DDBJ databases">
        <title>Dehalococcoides mccartyi of a TCE/Cr reducing biochatode.</title>
        <authorList>
            <person name="Matturro B."/>
        </authorList>
    </citation>
    <scope>NUCLEOTIDE SEQUENCE</scope>
    <source>
        <strain evidence="1">Bin4</strain>
    </source>
</reference>
<dbReference type="Gene3D" id="2.60.40.10">
    <property type="entry name" value="Immunoglobulins"/>
    <property type="match status" value="2"/>
</dbReference>
<protein>
    <recommendedName>
        <fullName evidence="3">Adhesin-like protein</fullName>
    </recommendedName>
</protein>
<evidence type="ECO:0008006" key="3">
    <source>
        <dbReference type="Google" id="ProtNLM"/>
    </source>
</evidence>
<dbReference type="AlphaFoldDB" id="A0A843ADE2"/>
<dbReference type="Proteomes" id="UP000658733">
    <property type="component" value="Unassembled WGS sequence"/>
</dbReference>
<name>A0A843ADE2_METAZ</name>
<dbReference type="InterPro" id="IPR013783">
    <property type="entry name" value="Ig-like_fold"/>
</dbReference>
<proteinExistence type="predicted"/>
<evidence type="ECO:0000313" key="1">
    <source>
        <dbReference type="EMBL" id="MBF4469427.1"/>
    </source>
</evidence>
<organism evidence="1 2">
    <name type="scientific">Methanobrevibacter arboriphilus</name>
    <dbReference type="NCBI Taxonomy" id="39441"/>
    <lineage>
        <taxon>Archaea</taxon>
        <taxon>Methanobacteriati</taxon>
        <taxon>Methanobacteriota</taxon>
        <taxon>Methanomada group</taxon>
        <taxon>Methanobacteria</taxon>
        <taxon>Methanobacteriales</taxon>
        <taxon>Methanobacteriaceae</taxon>
        <taxon>Methanobrevibacter</taxon>
    </lineage>
</organism>
<dbReference type="InterPro" id="IPR011050">
    <property type="entry name" value="Pectin_lyase_fold/virulence"/>
</dbReference>
<dbReference type="RefSeq" id="WP_278523918.1">
    <property type="nucleotide sequence ID" value="NZ_JADIIN010000067.1"/>
</dbReference>
<dbReference type="EMBL" id="JADIIN010000067">
    <property type="protein sequence ID" value="MBF4469427.1"/>
    <property type="molecule type" value="Genomic_DNA"/>
</dbReference>
<evidence type="ECO:0000313" key="2">
    <source>
        <dbReference type="Proteomes" id="UP000658733"/>
    </source>
</evidence>
<dbReference type="InterPro" id="IPR012334">
    <property type="entry name" value="Pectin_lyas_fold"/>
</dbReference>
<dbReference type="SUPFAM" id="SSF51126">
    <property type="entry name" value="Pectin lyase-like"/>
    <property type="match status" value="2"/>
</dbReference>